<gene>
    <name evidence="2" type="ORF">SJ2017_0945</name>
</gene>
<dbReference type="RefSeq" id="WP_080915049.1">
    <property type="nucleotide sequence ID" value="NZ_CP020472.1"/>
</dbReference>
<organism evidence="2 3">
    <name type="scientific">Shewanella japonica</name>
    <dbReference type="NCBI Taxonomy" id="93973"/>
    <lineage>
        <taxon>Bacteria</taxon>
        <taxon>Pseudomonadati</taxon>
        <taxon>Pseudomonadota</taxon>
        <taxon>Gammaproteobacteria</taxon>
        <taxon>Alteromonadales</taxon>
        <taxon>Shewanellaceae</taxon>
        <taxon>Shewanella</taxon>
    </lineage>
</organism>
<name>A0ABN4YA22_9GAMM</name>
<keyword evidence="3" id="KW-1185">Reference proteome</keyword>
<proteinExistence type="predicted"/>
<keyword evidence="1" id="KW-0732">Signal</keyword>
<dbReference type="EMBL" id="CP020472">
    <property type="protein sequence ID" value="ARD21276.1"/>
    <property type="molecule type" value="Genomic_DNA"/>
</dbReference>
<evidence type="ECO:0000313" key="2">
    <source>
        <dbReference type="EMBL" id="ARD21276.1"/>
    </source>
</evidence>
<feature type="chain" id="PRO_5045909481" description="YfiR family protein" evidence="1">
    <location>
        <begin position="26"/>
        <end position="179"/>
    </location>
</feature>
<feature type="signal peptide" evidence="1">
    <location>
        <begin position="1"/>
        <end position="25"/>
    </location>
</feature>
<evidence type="ECO:0000256" key="1">
    <source>
        <dbReference type="SAM" id="SignalP"/>
    </source>
</evidence>
<protein>
    <recommendedName>
        <fullName evidence="4">YfiR family protein</fullName>
    </recommendedName>
</protein>
<reference evidence="2 3" key="1">
    <citation type="submission" date="2017-03" db="EMBL/GenBank/DDBJ databases">
        <title>Genome sequencing of Shewanella japonica KCTC 22435.</title>
        <authorList>
            <person name="Kim K.M."/>
        </authorList>
    </citation>
    <scope>NUCLEOTIDE SEQUENCE [LARGE SCALE GENOMIC DNA]</scope>
    <source>
        <strain evidence="2 3">KCTC 22435</strain>
    </source>
</reference>
<evidence type="ECO:0008006" key="4">
    <source>
        <dbReference type="Google" id="ProtNLM"/>
    </source>
</evidence>
<evidence type="ECO:0000313" key="3">
    <source>
        <dbReference type="Proteomes" id="UP000191820"/>
    </source>
</evidence>
<sequence length="179" mass="20274">MHKITQLLHVLLFSFLLFTSQSAAAAEQEYALKAGFLYNFARYGEWHDSALSPDKFVICSPDASFTETAKSVLNQRSVDKRPITIRHIQFELEQVNQCQLLFISSASLSDWLSWQKQQDYIAENTMVVGESKGLIEAGGHIRFFIASGKVRFEVSPQQLQQSGITMSSKVLRLGRVLER</sequence>
<dbReference type="Proteomes" id="UP000191820">
    <property type="component" value="Chromosome"/>
</dbReference>
<accession>A0ABN4YA22</accession>
<dbReference type="Pfam" id="PF13689">
    <property type="entry name" value="DUF4154"/>
    <property type="match status" value="1"/>
</dbReference>
<dbReference type="InterPro" id="IPR025293">
    <property type="entry name" value="YfiR/HmsC-like"/>
</dbReference>